<dbReference type="RefSeq" id="WP_131752667.1">
    <property type="nucleotide sequence ID" value="NZ_CAACYH010000004.1"/>
</dbReference>
<keyword evidence="5" id="KW-0812">Transmembrane</keyword>
<keyword evidence="5" id="KW-1133">Transmembrane helix</keyword>
<dbReference type="GO" id="GO:0030527">
    <property type="term" value="F:structural constituent of chromatin"/>
    <property type="evidence" value="ECO:0007669"/>
    <property type="project" value="InterPro"/>
</dbReference>
<comment type="similarity">
    <text evidence="1 3">Belongs to the bacterial histone-like protein family.</text>
</comment>
<dbReference type="InterPro" id="IPR018392">
    <property type="entry name" value="LysM"/>
</dbReference>
<dbReference type="Pfam" id="PF00216">
    <property type="entry name" value="Bac_DNA_binding"/>
    <property type="match status" value="1"/>
</dbReference>
<dbReference type="InterPro" id="IPR036779">
    <property type="entry name" value="LysM_dom_sf"/>
</dbReference>
<feature type="domain" description="LysM" evidence="6">
    <location>
        <begin position="324"/>
        <end position="373"/>
    </location>
</feature>
<evidence type="ECO:0000256" key="3">
    <source>
        <dbReference type="RuleBase" id="RU003939"/>
    </source>
</evidence>
<dbReference type="GO" id="GO:0005829">
    <property type="term" value="C:cytosol"/>
    <property type="evidence" value="ECO:0007669"/>
    <property type="project" value="TreeGrafter"/>
</dbReference>
<dbReference type="PANTHER" id="PTHR33175:SF2">
    <property type="entry name" value="INTEGRATION HOST FACTOR SUBUNIT ALPHA"/>
    <property type="match status" value="1"/>
</dbReference>
<dbReference type="PROSITE" id="PS51782">
    <property type="entry name" value="LYSM"/>
    <property type="match status" value="1"/>
</dbReference>
<dbReference type="OrthoDB" id="9811567at2"/>
<dbReference type="Gene3D" id="3.10.350.10">
    <property type="entry name" value="LysM domain"/>
    <property type="match status" value="1"/>
</dbReference>
<dbReference type="SMART" id="SM00257">
    <property type="entry name" value="LysM"/>
    <property type="match status" value="1"/>
</dbReference>
<name>A0A449I636_9BACE</name>
<keyword evidence="5" id="KW-0472">Membrane</keyword>
<feature type="transmembrane region" description="Helical" evidence="5">
    <location>
        <begin position="203"/>
        <end position="223"/>
    </location>
</feature>
<dbReference type="CDD" id="cd00118">
    <property type="entry name" value="LysM"/>
    <property type="match status" value="1"/>
</dbReference>
<dbReference type="InterPro" id="IPR000119">
    <property type="entry name" value="Hist_DNA-bd"/>
</dbReference>
<evidence type="ECO:0000256" key="4">
    <source>
        <dbReference type="SAM" id="MobiDB-lite"/>
    </source>
</evidence>
<dbReference type="SUPFAM" id="SSF54106">
    <property type="entry name" value="LysM domain"/>
    <property type="match status" value="1"/>
</dbReference>
<keyword evidence="2" id="KW-0238">DNA-binding</keyword>
<accession>A0A449I636</accession>
<dbReference type="SMART" id="SM00411">
    <property type="entry name" value="BHL"/>
    <property type="match status" value="1"/>
</dbReference>
<dbReference type="PANTHER" id="PTHR33175">
    <property type="entry name" value="DNA-BINDING PROTEIN HU"/>
    <property type="match status" value="1"/>
</dbReference>
<gene>
    <name evidence="7" type="primary">hup_2</name>
    <name evidence="7" type="ORF">NCTC7812_02447</name>
</gene>
<evidence type="ECO:0000313" key="8">
    <source>
        <dbReference type="Proteomes" id="UP000396835"/>
    </source>
</evidence>
<organism evidence="7 8">
    <name type="scientific">Prevotella heparinolytica</name>
    <dbReference type="NCBI Taxonomy" id="28113"/>
    <lineage>
        <taxon>Bacteria</taxon>
        <taxon>Pseudomonadati</taxon>
        <taxon>Bacteroidota</taxon>
        <taxon>Bacteroidia</taxon>
        <taxon>Bacteroidales</taxon>
        <taxon>Bacteroidaceae</taxon>
        <taxon>Bacteroides</taxon>
    </lineage>
</organism>
<dbReference type="Pfam" id="PF01476">
    <property type="entry name" value="LysM"/>
    <property type="match status" value="1"/>
</dbReference>
<feature type="compositionally biased region" description="Basic and acidic residues" evidence="4">
    <location>
        <begin position="240"/>
        <end position="249"/>
    </location>
</feature>
<feature type="region of interest" description="Disordered" evidence="4">
    <location>
        <begin position="240"/>
        <end position="263"/>
    </location>
</feature>
<evidence type="ECO:0000256" key="2">
    <source>
        <dbReference type="ARBA" id="ARBA00023125"/>
    </source>
</evidence>
<evidence type="ECO:0000259" key="6">
    <source>
        <dbReference type="PROSITE" id="PS51782"/>
    </source>
</evidence>
<dbReference type="SUPFAM" id="SSF47729">
    <property type="entry name" value="IHF-like DNA-binding proteins"/>
    <property type="match status" value="1"/>
</dbReference>
<dbReference type="EMBL" id="CAACYH010000004">
    <property type="protein sequence ID" value="VFB14878.1"/>
    <property type="molecule type" value="Genomic_DNA"/>
</dbReference>
<sequence length="380" mass="41848">MNKRLNIQDLIDMLAEKHGMSKKHADGFVKEFFQLIEEALETDKYVKIKGLGTFKLIGVGSRESVNVNTGERFEIQGHTKVSFTPDSALKDVVNKPFSHFESVPLNDEIVFEDMPLEDENEEEADGVETDMIEVSQVISTPMLEDFAESVSVSPGTAITPEEINDLEKDIPTGEANIPQIAAVTNEDVVTDKKDASDASTMKYFIGIVVLVILLCGAAVVFIYQPDLLDKLVTKPLVEEKKKPQTDDSANKNNAALPDSITLRDSTEEISRTDTIVEIAVAASTANPVAKEEIISESVSVKEKPKASVPFEPDSVGYQIVGTETVYTVKEGETLTKIALRFYGTKALWPYIVKHNSDVIKNPDNVPYGTIIKIPKLAKKQ</sequence>
<dbReference type="AlphaFoldDB" id="A0A449I636"/>
<evidence type="ECO:0000256" key="1">
    <source>
        <dbReference type="ARBA" id="ARBA00010529"/>
    </source>
</evidence>
<protein>
    <submittedName>
        <fullName evidence="7">Integration host factor IHF subunit alpha</fullName>
    </submittedName>
</protein>
<evidence type="ECO:0000313" key="7">
    <source>
        <dbReference type="EMBL" id="VFB14878.1"/>
    </source>
</evidence>
<dbReference type="InterPro" id="IPR010992">
    <property type="entry name" value="IHF-like_DNA-bd_dom_sf"/>
</dbReference>
<dbReference type="GO" id="GO:0003677">
    <property type="term" value="F:DNA binding"/>
    <property type="evidence" value="ECO:0007669"/>
    <property type="project" value="UniProtKB-KW"/>
</dbReference>
<evidence type="ECO:0000256" key="5">
    <source>
        <dbReference type="SAM" id="Phobius"/>
    </source>
</evidence>
<dbReference type="Proteomes" id="UP000396835">
    <property type="component" value="Unassembled WGS sequence"/>
</dbReference>
<reference evidence="7 8" key="1">
    <citation type="submission" date="2019-02" db="EMBL/GenBank/DDBJ databases">
        <authorList>
            <consortium name="Pathogen Informatics"/>
        </authorList>
    </citation>
    <scope>NUCLEOTIDE SEQUENCE [LARGE SCALE GENOMIC DNA]</scope>
    <source>
        <strain evidence="7 8">3012STDY7078512</strain>
    </source>
</reference>
<proteinExistence type="inferred from homology"/>
<dbReference type="Gene3D" id="4.10.520.10">
    <property type="entry name" value="IHF-like DNA-binding proteins"/>
    <property type="match status" value="1"/>
</dbReference>